<dbReference type="SMART" id="SM00530">
    <property type="entry name" value="HTH_XRE"/>
    <property type="match status" value="1"/>
</dbReference>
<gene>
    <name evidence="3" type="ORF">ATI02_4728</name>
</gene>
<dbReference type="CDD" id="cd00093">
    <property type="entry name" value="HTH_XRE"/>
    <property type="match status" value="1"/>
</dbReference>
<accession>A0ABX4Q4Q6</accession>
<evidence type="ECO:0000313" key="4">
    <source>
        <dbReference type="Proteomes" id="UP000232455"/>
    </source>
</evidence>
<dbReference type="PANTHER" id="PTHR43236:SF2">
    <property type="entry name" value="BLL0069 PROTEIN"/>
    <property type="match status" value="1"/>
</dbReference>
<dbReference type="GO" id="GO:0003677">
    <property type="term" value="F:DNA binding"/>
    <property type="evidence" value="ECO:0007669"/>
    <property type="project" value="UniProtKB-KW"/>
</dbReference>
<organism evidence="3 4">
    <name type="scientific">Pseudomonas baetica</name>
    <dbReference type="NCBI Taxonomy" id="674054"/>
    <lineage>
        <taxon>Bacteria</taxon>
        <taxon>Pseudomonadati</taxon>
        <taxon>Pseudomonadota</taxon>
        <taxon>Gammaproteobacteria</taxon>
        <taxon>Pseudomonadales</taxon>
        <taxon>Pseudomonadaceae</taxon>
        <taxon>Pseudomonas</taxon>
    </lineage>
</organism>
<dbReference type="InterPro" id="IPR001387">
    <property type="entry name" value="Cro/C1-type_HTH"/>
</dbReference>
<feature type="region of interest" description="Disordered" evidence="1">
    <location>
        <begin position="15"/>
        <end position="34"/>
    </location>
</feature>
<dbReference type="PANTHER" id="PTHR43236">
    <property type="entry name" value="ANTITOXIN HIGA1"/>
    <property type="match status" value="1"/>
</dbReference>
<feature type="domain" description="HTH cro/C1-type" evidence="2">
    <location>
        <begin position="9"/>
        <end position="67"/>
    </location>
</feature>
<dbReference type="Gene3D" id="1.10.260.40">
    <property type="entry name" value="lambda repressor-like DNA-binding domains"/>
    <property type="match status" value="1"/>
</dbReference>
<dbReference type="Proteomes" id="UP000232455">
    <property type="component" value="Unassembled WGS sequence"/>
</dbReference>
<evidence type="ECO:0000313" key="3">
    <source>
        <dbReference type="EMBL" id="PKA71727.1"/>
    </source>
</evidence>
<protein>
    <submittedName>
        <fullName evidence="3">DNA-binding XRE family transcriptional regulator</fullName>
    </submittedName>
</protein>
<proteinExistence type="predicted"/>
<reference evidence="3 4" key="1">
    <citation type="submission" date="2017-11" db="EMBL/GenBank/DDBJ databases">
        <title>Genome sequencing of a diverse group of Pseudomonas species.</title>
        <authorList>
            <person name="Loper J."/>
        </authorList>
    </citation>
    <scope>NUCLEOTIDE SEQUENCE [LARGE SCALE GENOMIC DNA]</scope>
    <source>
        <strain evidence="3 4">LMG 25716</strain>
    </source>
</reference>
<dbReference type="SUPFAM" id="SSF47413">
    <property type="entry name" value="lambda repressor-like DNA-binding domains"/>
    <property type="match status" value="1"/>
</dbReference>
<keyword evidence="3" id="KW-0238">DNA-binding</keyword>
<dbReference type="Pfam" id="PF01381">
    <property type="entry name" value="HTH_3"/>
    <property type="match status" value="1"/>
</dbReference>
<dbReference type="EMBL" id="PHHE01000001">
    <property type="protein sequence ID" value="PKA71727.1"/>
    <property type="molecule type" value="Genomic_DNA"/>
</dbReference>
<sequence>MGSVFSNRLKEARKAAGWSQERLGQEAGFEPASASARMNQYERGVHTPSPTAAKQIADALGLPLAFFYADDEEARLLALFNSLGHEQRREALEAIAALAERSATQK</sequence>
<keyword evidence="4" id="KW-1185">Reference proteome</keyword>
<dbReference type="PROSITE" id="PS50943">
    <property type="entry name" value="HTH_CROC1"/>
    <property type="match status" value="1"/>
</dbReference>
<name>A0ABX4Q4Q6_9PSED</name>
<evidence type="ECO:0000259" key="2">
    <source>
        <dbReference type="PROSITE" id="PS50943"/>
    </source>
</evidence>
<dbReference type="RefSeq" id="WP_100847503.1">
    <property type="nucleotide sequence ID" value="NZ_PHHE01000001.1"/>
</dbReference>
<dbReference type="InterPro" id="IPR010982">
    <property type="entry name" value="Lambda_DNA-bd_dom_sf"/>
</dbReference>
<dbReference type="InterPro" id="IPR052345">
    <property type="entry name" value="Rad_response_metalloprotease"/>
</dbReference>
<comment type="caution">
    <text evidence="3">The sequence shown here is derived from an EMBL/GenBank/DDBJ whole genome shotgun (WGS) entry which is preliminary data.</text>
</comment>
<evidence type="ECO:0000256" key="1">
    <source>
        <dbReference type="SAM" id="MobiDB-lite"/>
    </source>
</evidence>